<evidence type="ECO:0000313" key="1">
    <source>
        <dbReference type="EMBL" id="OIK22648.1"/>
    </source>
</evidence>
<dbReference type="Proteomes" id="UP000180036">
    <property type="component" value="Unassembled WGS sequence"/>
</dbReference>
<name>A0AAP7NBZ3_BACAM</name>
<dbReference type="AlphaFoldDB" id="A0AAP7NBZ3"/>
<gene>
    <name evidence="1" type="ORF">BKP66_03485</name>
</gene>
<evidence type="ECO:0000313" key="2">
    <source>
        <dbReference type="Proteomes" id="UP000180036"/>
    </source>
</evidence>
<accession>A0AAP7NBZ3</accession>
<comment type="caution">
    <text evidence="1">The sequence shown here is derived from an EMBL/GenBank/DDBJ whole genome shotgun (WGS) entry which is preliminary data.</text>
</comment>
<dbReference type="EMBL" id="MOEA01000001">
    <property type="protein sequence ID" value="OIK22648.1"/>
    <property type="molecule type" value="Genomic_DNA"/>
</dbReference>
<reference evidence="1 2" key="1">
    <citation type="submission" date="2016-10" db="EMBL/GenBank/DDBJ databases">
        <authorList>
            <person name="Marach S."/>
            <person name="Prathuangwong S."/>
            <person name="Takikawa Y."/>
            <person name="Dohra H."/>
        </authorList>
    </citation>
    <scope>NUCLEOTIDE SEQUENCE [LARGE SCALE GENOMIC DNA]</scope>
    <source>
        <strain evidence="1 2">K2</strain>
    </source>
</reference>
<dbReference type="RefSeq" id="WP_071347022.1">
    <property type="nucleotide sequence ID" value="NZ_MOEA01000001.1"/>
</dbReference>
<proteinExistence type="predicted"/>
<protein>
    <submittedName>
        <fullName evidence="1">Uncharacterized protein</fullName>
    </submittedName>
</protein>
<organism evidence="1 2">
    <name type="scientific">Bacillus amyloliquefaciens</name>
    <name type="common">Bacillus velezensis</name>
    <dbReference type="NCBI Taxonomy" id="1390"/>
    <lineage>
        <taxon>Bacteria</taxon>
        <taxon>Bacillati</taxon>
        <taxon>Bacillota</taxon>
        <taxon>Bacilli</taxon>
        <taxon>Bacillales</taxon>
        <taxon>Bacillaceae</taxon>
        <taxon>Bacillus</taxon>
        <taxon>Bacillus amyloliquefaciens group</taxon>
    </lineage>
</organism>
<sequence>MNKFEKMSQSYAQMEQIRESVKGLVREAKQGFEKRETEILQDVTLTHAGQKQQLDKVRGQYLNQLLGQLQSAKREFDKISDSAVAFADEILLAEPEKPSAAVEAEFERRLTALKTDTVLAANTKSGLSKLEAFVNTIDNPYFARKMMDEFPTLAASFVNKDVSSQLKLGHINTKLTNVASTEEQKQAQQIKESALSKKDQPLIPEYDQYYNVATKTFGHEAADYLRNPESYSGQE</sequence>